<accession>A0AAE0YY29</accession>
<dbReference type="AlphaFoldDB" id="A0AAE0YY29"/>
<name>A0AAE0YY29_9GAST</name>
<keyword evidence="2" id="KW-1185">Reference proteome</keyword>
<dbReference type="EMBL" id="JAWDGP010005130">
    <property type="protein sequence ID" value="KAK3759368.1"/>
    <property type="molecule type" value="Genomic_DNA"/>
</dbReference>
<sequence length="77" mass="8479">MSDPIVLPGFEPEEFPSTDFVRITIPPLPLLYVEVMILGCLLNLPAWRAVGCVTFWNLHWDATPGSPNSSRAGPLSK</sequence>
<gene>
    <name evidence="1" type="ORF">RRG08_023488</name>
</gene>
<comment type="caution">
    <text evidence="1">The sequence shown here is derived from an EMBL/GenBank/DDBJ whole genome shotgun (WGS) entry which is preliminary data.</text>
</comment>
<evidence type="ECO:0000313" key="1">
    <source>
        <dbReference type="EMBL" id="KAK3759368.1"/>
    </source>
</evidence>
<proteinExistence type="predicted"/>
<evidence type="ECO:0000313" key="2">
    <source>
        <dbReference type="Proteomes" id="UP001283361"/>
    </source>
</evidence>
<dbReference type="Proteomes" id="UP001283361">
    <property type="component" value="Unassembled WGS sequence"/>
</dbReference>
<organism evidence="1 2">
    <name type="scientific">Elysia crispata</name>
    <name type="common">lettuce slug</name>
    <dbReference type="NCBI Taxonomy" id="231223"/>
    <lineage>
        <taxon>Eukaryota</taxon>
        <taxon>Metazoa</taxon>
        <taxon>Spiralia</taxon>
        <taxon>Lophotrochozoa</taxon>
        <taxon>Mollusca</taxon>
        <taxon>Gastropoda</taxon>
        <taxon>Heterobranchia</taxon>
        <taxon>Euthyneura</taxon>
        <taxon>Panpulmonata</taxon>
        <taxon>Sacoglossa</taxon>
        <taxon>Placobranchoidea</taxon>
        <taxon>Plakobranchidae</taxon>
        <taxon>Elysia</taxon>
    </lineage>
</organism>
<reference evidence="1" key="1">
    <citation type="journal article" date="2023" name="G3 (Bethesda)">
        <title>A reference genome for the long-term kleptoplast-retaining sea slug Elysia crispata morphotype clarki.</title>
        <authorList>
            <person name="Eastman K.E."/>
            <person name="Pendleton A.L."/>
            <person name="Shaikh M.A."/>
            <person name="Suttiyut T."/>
            <person name="Ogas R."/>
            <person name="Tomko P."/>
            <person name="Gavelis G."/>
            <person name="Widhalm J.R."/>
            <person name="Wisecaver J.H."/>
        </authorList>
    </citation>
    <scope>NUCLEOTIDE SEQUENCE</scope>
    <source>
        <strain evidence="1">ECLA1</strain>
    </source>
</reference>
<protein>
    <submittedName>
        <fullName evidence="1">Uncharacterized protein</fullName>
    </submittedName>
</protein>